<proteinExistence type="predicted"/>
<evidence type="ECO:0000256" key="1">
    <source>
        <dbReference type="SAM" id="MobiDB-lite"/>
    </source>
</evidence>
<protein>
    <submittedName>
        <fullName evidence="2">Uncharacterized protein</fullName>
    </submittedName>
</protein>
<name>A0ABR1QLN8_9PEZI</name>
<keyword evidence="3" id="KW-1185">Reference proteome</keyword>
<sequence>MKADFARSQCLSGVMVWAISHDTRDGKYSKSLAEVAPRLHNPRKRDTDNQDDDSGDDGFEIQDHYKLQCRWTNCNEDCPADWVRMTRTDPTGPKNQYMVDNNCPAGYREIGSNMDYCKNSRIPNDLATRGVVSYQAACCTTNVQSMTLYGQCNWNDWPRCGHDTCAGDLIAESGSGSGGALCRDWNSLVDDSHPKRSYCCDQPKEDQRLDECNWYSDISPLGTDLPSDFCNANCPGGTMRVAMDRNGCSGGSAKARCCRGNFKTTEKRYSNDQDIAWDAEIGDFFDDPTCPASDIYRDHGSWLNARSFVSNETSLAIQERGDPQMRWQQQAAAISLVTALFYGSRNPRPATIEIFNGKMRMATYDSLSYDNIRDYMRGRGSDLFYRLGNTQAPHYIVCNLAALNTAIKRVASSSDCACTRPDCCSEGDEVCMGKSAAAPVIDKRTGPENYEWDFNDVGGRPVMINWRSPGYYSPTELDPVIHRSKLKNAWDYDSNCDNLWPVLRDILINGVIDNGYGNDHPLERQMWIVWGDHAIRGALDLDDDSIGDFEVNGVFHTIPVEFFEIDMQTVASPQGTFIQRIMDALGSRNNWQVVTVMVRDLNQRKSRVWIARDTQLSAQKMEDLILGNTNGQKINHAGAIEEIRKTMTAYLWHLQPDPNLQLKNVVHAERRLIREAENHFARRRPGVTIHALAHWDAWFAIHLERMKTVVQDWAKEYLETLSACVRRYYQIALGLQDIPKDDFFPVLP</sequence>
<reference evidence="2 3" key="1">
    <citation type="submission" date="2023-01" db="EMBL/GenBank/DDBJ databases">
        <title>Analysis of 21 Apiospora genomes using comparative genomics revels a genus with tremendous synthesis potential of carbohydrate active enzymes and secondary metabolites.</title>
        <authorList>
            <person name="Sorensen T."/>
        </authorList>
    </citation>
    <scope>NUCLEOTIDE SEQUENCE [LARGE SCALE GENOMIC DNA]</scope>
    <source>
        <strain evidence="2 3">CBS 24483</strain>
    </source>
</reference>
<comment type="caution">
    <text evidence="2">The sequence shown here is derived from an EMBL/GenBank/DDBJ whole genome shotgun (WGS) entry which is preliminary data.</text>
</comment>
<dbReference type="EMBL" id="JAQQWE010000003">
    <property type="protein sequence ID" value="KAK7959256.1"/>
    <property type="molecule type" value="Genomic_DNA"/>
</dbReference>
<feature type="region of interest" description="Disordered" evidence="1">
    <location>
        <begin position="34"/>
        <end position="57"/>
    </location>
</feature>
<gene>
    <name evidence="2" type="ORF">PG986_004110</name>
</gene>
<evidence type="ECO:0000313" key="2">
    <source>
        <dbReference type="EMBL" id="KAK7959256.1"/>
    </source>
</evidence>
<evidence type="ECO:0000313" key="3">
    <source>
        <dbReference type="Proteomes" id="UP001391051"/>
    </source>
</evidence>
<organism evidence="2 3">
    <name type="scientific">Apiospora aurea</name>
    <dbReference type="NCBI Taxonomy" id="335848"/>
    <lineage>
        <taxon>Eukaryota</taxon>
        <taxon>Fungi</taxon>
        <taxon>Dikarya</taxon>
        <taxon>Ascomycota</taxon>
        <taxon>Pezizomycotina</taxon>
        <taxon>Sordariomycetes</taxon>
        <taxon>Xylariomycetidae</taxon>
        <taxon>Amphisphaeriales</taxon>
        <taxon>Apiosporaceae</taxon>
        <taxon>Apiospora</taxon>
    </lineage>
</organism>
<dbReference type="GeneID" id="92073394"/>
<accession>A0ABR1QLN8</accession>
<dbReference type="RefSeq" id="XP_066702959.1">
    <property type="nucleotide sequence ID" value="XM_066840332.1"/>
</dbReference>
<dbReference type="Proteomes" id="UP001391051">
    <property type="component" value="Unassembled WGS sequence"/>
</dbReference>